<keyword evidence="3" id="KW-1185">Reference proteome</keyword>
<dbReference type="EMBL" id="CP002546">
    <property type="protein sequence ID" value="ADY58694.1"/>
    <property type="molecule type" value="Genomic_DNA"/>
</dbReference>
<evidence type="ECO:0000256" key="1">
    <source>
        <dbReference type="SAM" id="SignalP"/>
    </source>
</evidence>
<dbReference type="HOGENOM" id="CLU_034069_0_0_0"/>
<dbReference type="AlphaFoldDB" id="F0SK05"/>
<feature type="chain" id="PRO_5003257060" description="DUF1598 domain-containing protein" evidence="1">
    <location>
        <begin position="31"/>
        <end position="574"/>
    </location>
</feature>
<evidence type="ECO:0000313" key="3">
    <source>
        <dbReference type="Proteomes" id="UP000006860"/>
    </source>
</evidence>
<evidence type="ECO:0000313" key="2">
    <source>
        <dbReference type="EMBL" id="ADY58694.1"/>
    </source>
</evidence>
<reference evidence="3" key="1">
    <citation type="submission" date="2011-02" db="EMBL/GenBank/DDBJ databases">
        <title>The complete genome of Planctomyces brasiliensis DSM 5305.</title>
        <authorList>
            <person name="Lucas S."/>
            <person name="Copeland A."/>
            <person name="Lapidus A."/>
            <person name="Bruce D."/>
            <person name="Goodwin L."/>
            <person name="Pitluck S."/>
            <person name="Kyrpides N."/>
            <person name="Mavromatis K."/>
            <person name="Pagani I."/>
            <person name="Ivanova N."/>
            <person name="Ovchinnikova G."/>
            <person name="Lu M."/>
            <person name="Detter J.C."/>
            <person name="Han C."/>
            <person name="Land M."/>
            <person name="Hauser L."/>
            <person name="Markowitz V."/>
            <person name="Cheng J.-F."/>
            <person name="Hugenholtz P."/>
            <person name="Woyke T."/>
            <person name="Wu D."/>
            <person name="Tindall B."/>
            <person name="Pomrenke H.G."/>
            <person name="Brambilla E."/>
            <person name="Klenk H.-P."/>
            <person name="Eisen J.A."/>
        </authorList>
    </citation>
    <scope>NUCLEOTIDE SEQUENCE [LARGE SCALE GENOMIC DNA]</scope>
    <source>
        <strain evidence="3">ATCC 49424 / DSM 5305 / JCM 21570 / NBRC 103401 / IFAM 1448</strain>
    </source>
</reference>
<dbReference type="Proteomes" id="UP000006860">
    <property type="component" value="Chromosome"/>
</dbReference>
<evidence type="ECO:0008006" key="4">
    <source>
        <dbReference type="Google" id="ProtNLM"/>
    </source>
</evidence>
<name>F0SK05_RUBBR</name>
<proteinExistence type="predicted"/>
<dbReference type="OrthoDB" id="233246at2"/>
<feature type="signal peptide" evidence="1">
    <location>
        <begin position="1"/>
        <end position="30"/>
    </location>
</feature>
<gene>
    <name evidence="2" type="ordered locus">Plabr_1076</name>
</gene>
<protein>
    <recommendedName>
        <fullName evidence="4">DUF1598 domain-containing protein</fullName>
    </recommendedName>
</protein>
<keyword evidence="1" id="KW-0732">Signal</keyword>
<accession>F0SK05</accession>
<dbReference type="Pfam" id="PF07643">
    <property type="entry name" value="DUF1598"/>
    <property type="match status" value="1"/>
</dbReference>
<dbReference type="InterPro" id="IPR011487">
    <property type="entry name" value="DUF1598"/>
</dbReference>
<dbReference type="KEGG" id="pbs:Plabr_1076"/>
<dbReference type="RefSeq" id="WP_013627427.1">
    <property type="nucleotide sequence ID" value="NC_015174.1"/>
</dbReference>
<sequence length="574" mass="62816">MNSPLIARYMMTFSLLCAAFCFVTNAPAHAGDASDTVAAHLQAGEFQSALDVAKSVSDESTRASLLTQIAEQQIAHGELNASQGTLRQLPLNRSRMNLTTERARKESLNGTGADFDSLIELIQSQTSPPAQWIDIDGVGGTINEYETGVRVDPTGLLVRMTRTDETARLRELGIESRKADLNEDMAAESSLRMVSLTRLEQAVAERLSQGQPVVESMKNLAGLYQITHVFVYPETGEVVIAGPASGWEYSQQGLPTSTRNAQPTLQLDDMVTLLRTFSPTGEGIFGCSINPRQEGLRDLKEYVEQSQSRGALSPRAVGPWASMLQRKLGLQDVEIYGVPVDSRVARVIVEADFRMKLIGIGKLEGGPEVPDYFELMTQEQVAAVSSLDALRWWLSLKCEGVLKSEDNEAFEIQNSSVLCQSENQFVNADGERIQTGESEDTNRQFAANFTEHFNQLAQQDPVFADMRNIFDMALVAALIDKEHLADNANWDRGVFATNGEYQPAHYAAPLTVDSVVNHKVFNGTNIVVQVAGGVRVDAKPLVANVSTSPRLGQVADSAEPPQLPAGRWWWDAAN</sequence>
<dbReference type="eggNOG" id="ENOG502ZBVF">
    <property type="taxonomic scope" value="Bacteria"/>
</dbReference>
<organism evidence="2 3">
    <name type="scientific">Rubinisphaera brasiliensis (strain ATCC 49424 / DSM 5305 / JCM 21570 / IAM 15109 / NBRC 103401 / IFAM 1448)</name>
    <name type="common">Planctomyces brasiliensis</name>
    <dbReference type="NCBI Taxonomy" id="756272"/>
    <lineage>
        <taxon>Bacteria</taxon>
        <taxon>Pseudomonadati</taxon>
        <taxon>Planctomycetota</taxon>
        <taxon>Planctomycetia</taxon>
        <taxon>Planctomycetales</taxon>
        <taxon>Planctomycetaceae</taxon>
        <taxon>Rubinisphaera</taxon>
    </lineage>
</organism>